<name>A0A328C769_9DELT</name>
<keyword evidence="3" id="KW-1185">Reference proteome</keyword>
<comment type="caution">
    <text evidence="2">The sequence shown here is derived from an EMBL/GenBank/DDBJ whole genome shotgun (WGS) entry which is preliminary data.</text>
</comment>
<sequence>MLHSKAKSSPTTDENVEMIEIYASSNFAEMEFLTDMFDEESIGYLTREMEMSMMPVHVGGHDEVRLAVEAGRVEQARGLIQQAIVDEAIPGDGHFIEHEE</sequence>
<organism evidence="2 3">
    <name type="scientific">Lujinxingia litoralis</name>
    <dbReference type="NCBI Taxonomy" id="2211119"/>
    <lineage>
        <taxon>Bacteria</taxon>
        <taxon>Deltaproteobacteria</taxon>
        <taxon>Bradymonadales</taxon>
        <taxon>Lujinxingiaceae</taxon>
        <taxon>Lujinxingia</taxon>
    </lineage>
</organism>
<dbReference type="SUPFAM" id="SSF54913">
    <property type="entry name" value="GlnB-like"/>
    <property type="match status" value="1"/>
</dbReference>
<evidence type="ECO:0000313" key="2">
    <source>
        <dbReference type="EMBL" id="RAL21267.1"/>
    </source>
</evidence>
<dbReference type="AlphaFoldDB" id="A0A328C769"/>
<dbReference type="EMBL" id="QHKO01000006">
    <property type="protein sequence ID" value="RAL21267.1"/>
    <property type="molecule type" value="Genomic_DNA"/>
</dbReference>
<dbReference type="Proteomes" id="UP000249169">
    <property type="component" value="Unassembled WGS sequence"/>
</dbReference>
<dbReference type="OrthoDB" id="5514823at2"/>
<accession>A0A328C769</accession>
<feature type="domain" description="DUF2007" evidence="1">
    <location>
        <begin position="18"/>
        <end position="83"/>
    </location>
</feature>
<dbReference type="InterPro" id="IPR018551">
    <property type="entry name" value="DUF2007"/>
</dbReference>
<dbReference type="InterPro" id="IPR011322">
    <property type="entry name" value="N-reg_PII-like_a/b"/>
</dbReference>
<proteinExistence type="predicted"/>
<protein>
    <recommendedName>
        <fullName evidence="1">DUF2007 domain-containing protein</fullName>
    </recommendedName>
</protein>
<gene>
    <name evidence="2" type="ORF">DL240_14175</name>
</gene>
<dbReference type="Gene3D" id="3.30.70.790">
    <property type="entry name" value="UreE, C-terminal domain"/>
    <property type="match status" value="1"/>
</dbReference>
<evidence type="ECO:0000259" key="1">
    <source>
        <dbReference type="Pfam" id="PF09413"/>
    </source>
</evidence>
<dbReference type="Pfam" id="PF09413">
    <property type="entry name" value="DUF2007"/>
    <property type="match status" value="1"/>
</dbReference>
<reference evidence="2 3" key="1">
    <citation type="submission" date="2018-05" db="EMBL/GenBank/DDBJ databases">
        <title>Lujinxingia marina gen. nov. sp. nov., a new facultative anaerobic member of the class Deltaproteobacteria, and proposal of Lujinxingaceae fam. nov.</title>
        <authorList>
            <person name="Li C.-M."/>
        </authorList>
    </citation>
    <scope>NUCLEOTIDE SEQUENCE [LARGE SCALE GENOMIC DNA]</scope>
    <source>
        <strain evidence="2 3">B210</strain>
    </source>
</reference>
<dbReference type="RefSeq" id="WP_111730555.1">
    <property type="nucleotide sequence ID" value="NZ_QHKO01000006.1"/>
</dbReference>
<evidence type="ECO:0000313" key="3">
    <source>
        <dbReference type="Proteomes" id="UP000249169"/>
    </source>
</evidence>